<evidence type="ECO:0000313" key="2">
    <source>
        <dbReference type="EMBL" id="PWZ27358.1"/>
    </source>
</evidence>
<dbReference type="Pfam" id="PF00076">
    <property type="entry name" value="RRM_1"/>
    <property type="match status" value="1"/>
</dbReference>
<dbReference type="Gene3D" id="3.30.70.330">
    <property type="match status" value="1"/>
</dbReference>
<proteinExistence type="predicted"/>
<dbReference type="GO" id="GO:0003723">
    <property type="term" value="F:RNA binding"/>
    <property type="evidence" value="ECO:0007669"/>
    <property type="project" value="InterPro"/>
</dbReference>
<dbReference type="InterPro" id="IPR012677">
    <property type="entry name" value="Nucleotide-bd_a/b_plait_sf"/>
</dbReference>
<dbReference type="SUPFAM" id="SSF54928">
    <property type="entry name" value="RNA-binding domain, RBD"/>
    <property type="match status" value="1"/>
</dbReference>
<organism evidence="2">
    <name type="scientific">Zea mays</name>
    <name type="common">Maize</name>
    <dbReference type="NCBI Taxonomy" id="4577"/>
    <lineage>
        <taxon>Eukaryota</taxon>
        <taxon>Viridiplantae</taxon>
        <taxon>Streptophyta</taxon>
        <taxon>Embryophyta</taxon>
        <taxon>Tracheophyta</taxon>
        <taxon>Spermatophyta</taxon>
        <taxon>Magnoliopsida</taxon>
        <taxon>Liliopsida</taxon>
        <taxon>Poales</taxon>
        <taxon>Poaceae</taxon>
        <taxon>PACMAD clade</taxon>
        <taxon>Panicoideae</taxon>
        <taxon>Andropogonodae</taxon>
        <taxon>Andropogoneae</taxon>
        <taxon>Tripsacinae</taxon>
        <taxon>Zea</taxon>
    </lineage>
</organism>
<reference evidence="2" key="1">
    <citation type="journal article" date="2018" name="Nat. Genet.">
        <title>Extensive intraspecific gene order and gene structural variations between Mo17 and other maize genomes.</title>
        <authorList>
            <person name="Sun S."/>
            <person name="Zhou Y."/>
            <person name="Chen J."/>
            <person name="Shi J."/>
            <person name="Zhao H."/>
            <person name="Zhao H."/>
            <person name="Song W."/>
            <person name="Zhang M."/>
            <person name="Cui Y."/>
            <person name="Dong X."/>
            <person name="Liu H."/>
            <person name="Ma X."/>
            <person name="Jiao Y."/>
            <person name="Wang B."/>
            <person name="Wei X."/>
            <person name="Stein J.C."/>
            <person name="Glaubitz J.C."/>
            <person name="Lu F."/>
            <person name="Yu G."/>
            <person name="Liang C."/>
            <person name="Fengler K."/>
            <person name="Li B."/>
            <person name="Rafalski A."/>
            <person name="Schnable P.S."/>
            <person name="Ware D.H."/>
            <person name="Buckler E.S."/>
            <person name="Lai J."/>
        </authorList>
    </citation>
    <scope>NUCLEOTIDE SEQUENCE [LARGE SCALE GENOMIC DNA]</scope>
    <source>
        <tissue evidence="2">Seedling</tissue>
    </source>
</reference>
<dbReference type="EMBL" id="NCVQ01000005">
    <property type="protein sequence ID" value="PWZ27358.1"/>
    <property type="molecule type" value="Genomic_DNA"/>
</dbReference>
<sequence>MAAAEQLKELGEKLQAVVPAPADELAKLLEMTEEKVGRIFVGGLSWNTTERTLERTFGQYGKVIEAQVQQRLWPAVMLVI</sequence>
<dbReference type="InterPro" id="IPR000504">
    <property type="entry name" value="RRM_dom"/>
</dbReference>
<comment type="caution">
    <text evidence="2">The sequence shown here is derived from an EMBL/GenBank/DDBJ whole genome shotgun (WGS) entry which is preliminary data.</text>
</comment>
<accession>A0A3L6F392</accession>
<gene>
    <name evidence="2" type="primary">RZ1B_1</name>
    <name evidence="2" type="ORF">Zm00014a_011792</name>
</gene>
<evidence type="ECO:0000259" key="1">
    <source>
        <dbReference type="Pfam" id="PF00076"/>
    </source>
</evidence>
<dbReference type="Proteomes" id="UP000251960">
    <property type="component" value="Chromosome 4"/>
</dbReference>
<name>A0A3L6F392_MAIZE</name>
<dbReference type="InterPro" id="IPR035979">
    <property type="entry name" value="RBD_domain_sf"/>
</dbReference>
<feature type="domain" description="RRM" evidence="1">
    <location>
        <begin position="39"/>
        <end position="68"/>
    </location>
</feature>
<dbReference type="AlphaFoldDB" id="A0A3L6F392"/>
<protein>
    <submittedName>
        <fullName evidence="2">Glycine-rich RNA-binding protein RZ1B</fullName>
    </submittedName>
</protein>